<dbReference type="EMBL" id="FZPA01000003">
    <property type="protein sequence ID" value="SNS64181.1"/>
    <property type="molecule type" value="Genomic_DNA"/>
</dbReference>
<protein>
    <submittedName>
        <fullName evidence="5">Transcriptional regulatory protein, C terminal</fullName>
    </submittedName>
</protein>
<dbReference type="InterPro" id="IPR036388">
    <property type="entry name" value="WH-like_DNA-bd_sf"/>
</dbReference>
<feature type="DNA-binding region" description="OmpR/PhoB-type" evidence="2">
    <location>
        <begin position="11"/>
        <end position="106"/>
    </location>
</feature>
<name>A0A239G520_9SPHN</name>
<dbReference type="AlphaFoldDB" id="A0A239G520"/>
<sequence length="604" mass="63296">MATGGEDDSEGGHWRIEDAGFDATTGRLTVAGRAVELDRPCRALLAALLAADGRALGRDALLAAGWPGRIVHENSLTKAIGRLRQALGAEGARIEAVYGSGYRLKGPAERGGVTMAGGAGSRWRQALVGDRRRTATTLAFAGLAICVALAVAALFAAQAARARAAEEAREKEALVAFLSSDLFAPGELAAQGRDGPSLRAAVARAAATMNTELRDDPATRVTVHRMIASAYAGWGDYEAAVLHLHRARAVAERLHGASAAKTTPIDIALCSNLRRAGDTRLAETTCARAVRGAQGSDARTVAVAQLAEAKLLVDIGDYRRGAALLDAAAAQGARLTPGERADLQWFAGRAQAKLGHFARADAAFRRNLALREAMGGERPSLTGWAHADYGSYLASIGDFAAAERHFARAEARFAAARGVDAVDALAPDYGRALAALDSGDPQGARDRLRPILQRYRAALGGDHLRTLDAMTLLALAEAQAGDAARATALLKEARQTGARVLYRRDGRAVRFHMRRARTLAALGDTAGADAEAGRAAAAMDRSGVPASHPWRARLHCVAARIALARGDAGAGRDEARRCLSALQRVADLPATYPALAEARLLAGE</sequence>
<feature type="domain" description="OmpR/PhoB-type" evidence="4">
    <location>
        <begin position="11"/>
        <end position="106"/>
    </location>
</feature>
<keyword evidence="3" id="KW-0812">Transmembrane</keyword>
<dbReference type="PROSITE" id="PS51755">
    <property type="entry name" value="OMPR_PHOB"/>
    <property type="match status" value="1"/>
</dbReference>
<evidence type="ECO:0000256" key="1">
    <source>
        <dbReference type="ARBA" id="ARBA00023125"/>
    </source>
</evidence>
<evidence type="ECO:0000259" key="4">
    <source>
        <dbReference type="PROSITE" id="PS51755"/>
    </source>
</evidence>
<evidence type="ECO:0000256" key="2">
    <source>
        <dbReference type="PROSITE-ProRule" id="PRU01091"/>
    </source>
</evidence>
<dbReference type="OrthoDB" id="105971at2"/>
<dbReference type="Gene3D" id="1.25.40.10">
    <property type="entry name" value="Tetratricopeptide repeat domain"/>
    <property type="match status" value="3"/>
</dbReference>
<evidence type="ECO:0000313" key="6">
    <source>
        <dbReference type="Proteomes" id="UP000198339"/>
    </source>
</evidence>
<accession>A0A239G520</accession>
<dbReference type="GO" id="GO:0000160">
    <property type="term" value="P:phosphorelay signal transduction system"/>
    <property type="evidence" value="ECO:0007669"/>
    <property type="project" value="InterPro"/>
</dbReference>
<dbReference type="Gene3D" id="1.10.10.10">
    <property type="entry name" value="Winged helix-like DNA-binding domain superfamily/Winged helix DNA-binding domain"/>
    <property type="match status" value="1"/>
</dbReference>
<organism evidence="5 6">
    <name type="scientific">Sphingopyxis indica</name>
    <dbReference type="NCBI Taxonomy" id="436663"/>
    <lineage>
        <taxon>Bacteria</taxon>
        <taxon>Pseudomonadati</taxon>
        <taxon>Pseudomonadota</taxon>
        <taxon>Alphaproteobacteria</taxon>
        <taxon>Sphingomonadales</taxon>
        <taxon>Sphingomonadaceae</taxon>
        <taxon>Sphingopyxis</taxon>
    </lineage>
</organism>
<dbReference type="Proteomes" id="UP000198339">
    <property type="component" value="Unassembled WGS sequence"/>
</dbReference>
<evidence type="ECO:0000256" key="3">
    <source>
        <dbReference type="SAM" id="Phobius"/>
    </source>
</evidence>
<dbReference type="Pfam" id="PF13424">
    <property type="entry name" value="TPR_12"/>
    <property type="match status" value="1"/>
</dbReference>
<dbReference type="RefSeq" id="WP_089215124.1">
    <property type="nucleotide sequence ID" value="NZ_FZPA01000003.1"/>
</dbReference>
<feature type="transmembrane region" description="Helical" evidence="3">
    <location>
        <begin position="138"/>
        <end position="157"/>
    </location>
</feature>
<keyword evidence="1 2" id="KW-0238">DNA-binding</keyword>
<evidence type="ECO:0000313" key="5">
    <source>
        <dbReference type="EMBL" id="SNS64181.1"/>
    </source>
</evidence>
<proteinExistence type="predicted"/>
<dbReference type="InterPro" id="IPR011990">
    <property type="entry name" value="TPR-like_helical_dom_sf"/>
</dbReference>
<keyword evidence="6" id="KW-1185">Reference proteome</keyword>
<dbReference type="SUPFAM" id="SSF46894">
    <property type="entry name" value="C-terminal effector domain of the bipartite response regulators"/>
    <property type="match status" value="1"/>
</dbReference>
<dbReference type="InterPro" id="IPR016032">
    <property type="entry name" value="Sig_transdc_resp-reg_C-effctor"/>
</dbReference>
<keyword evidence="3" id="KW-1133">Transmembrane helix</keyword>
<dbReference type="GO" id="GO:0006355">
    <property type="term" value="P:regulation of DNA-templated transcription"/>
    <property type="evidence" value="ECO:0007669"/>
    <property type="project" value="InterPro"/>
</dbReference>
<dbReference type="Pfam" id="PF00486">
    <property type="entry name" value="Trans_reg_C"/>
    <property type="match status" value="1"/>
</dbReference>
<dbReference type="SUPFAM" id="SSF48452">
    <property type="entry name" value="TPR-like"/>
    <property type="match status" value="2"/>
</dbReference>
<keyword evidence="3" id="KW-0472">Membrane</keyword>
<dbReference type="GO" id="GO:0003677">
    <property type="term" value="F:DNA binding"/>
    <property type="evidence" value="ECO:0007669"/>
    <property type="project" value="UniProtKB-UniRule"/>
</dbReference>
<reference evidence="5 6" key="1">
    <citation type="submission" date="2017-06" db="EMBL/GenBank/DDBJ databases">
        <authorList>
            <person name="Kim H.J."/>
            <person name="Triplett B.A."/>
        </authorList>
    </citation>
    <scope>NUCLEOTIDE SEQUENCE [LARGE SCALE GENOMIC DNA]</scope>
    <source>
        <strain evidence="5 6">DS15</strain>
    </source>
</reference>
<dbReference type="SMART" id="SM00862">
    <property type="entry name" value="Trans_reg_C"/>
    <property type="match status" value="1"/>
</dbReference>
<gene>
    <name evidence="5" type="ORF">SAMN06295955_10324</name>
</gene>
<dbReference type="InterPro" id="IPR001867">
    <property type="entry name" value="OmpR/PhoB-type_DNA-bd"/>
</dbReference>